<name>A0A2H5Y354_9CHLR</name>
<dbReference type="PANTHER" id="PTHR35024:SF4">
    <property type="entry name" value="POLYMER-FORMING CYTOSKELETAL PROTEIN"/>
    <property type="match status" value="1"/>
</dbReference>
<evidence type="ECO:0000256" key="2">
    <source>
        <dbReference type="SAM" id="MobiDB-lite"/>
    </source>
</evidence>
<feature type="compositionally biased region" description="Basic and acidic residues" evidence="2">
    <location>
        <begin position="136"/>
        <end position="147"/>
    </location>
</feature>
<dbReference type="Proteomes" id="UP000236642">
    <property type="component" value="Unassembled WGS sequence"/>
</dbReference>
<reference evidence="4" key="1">
    <citation type="submission" date="2017-09" db="EMBL/GenBank/DDBJ databases">
        <title>Metaegenomics of thermophilic ammonia-oxidizing enrichment culture.</title>
        <authorList>
            <person name="Kato S."/>
            <person name="Suzuki K."/>
        </authorList>
    </citation>
    <scope>NUCLEOTIDE SEQUENCE [LARGE SCALE GENOMIC DNA]</scope>
</reference>
<feature type="region of interest" description="Disordered" evidence="2">
    <location>
        <begin position="135"/>
        <end position="162"/>
    </location>
</feature>
<organism evidence="3 4">
    <name type="scientific">Candidatus Thermoflexus japonica</name>
    <dbReference type="NCBI Taxonomy" id="2035417"/>
    <lineage>
        <taxon>Bacteria</taxon>
        <taxon>Bacillati</taxon>
        <taxon>Chloroflexota</taxon>
        <taxon>Thermoflexia</taxon>
        <taxon>Thermoflexales</taxon>
        <taxon>Thermoflexaceae</taxon>
        <taxon>Thermoflexus</taxon>
    </lineage>
</organism>
<proteinExistence type="inferred from homology"/>
<evidence type="ECO:0000256" key="1">
    <source>
        <dbReference type="ARBA" id="ARBA00044755"/>
    </source>
</evidence>
<dbReference type="PANTHER" id="PTHR35024">
    <property type="entry name" value="HYPOTHETICAL CYTOSOLIC PROTEIN"/>
    <property type="match status" value="1"/>
</dbReference>
<protein>
    <recommendedName>
        <fullName evidence="5">Polymer-forming cytoskeletal protein</fullName>
    </recommendedName>
</protein>
<dbReference type="InterPro" id="IPR007607">
    <property type="entry name" value="BacA/B"/>
</dbReference>
<accession>A0A2H5Y354</accession>
<comment type="caution">
    <text evidence="3">The sequence shown here is derived from an EMBL/GenBank/DDBJ whole genome shotgun (WGS) entry which is preliminary data.</text>
</comment>
<dbReference type="Pfam" id="PF04519">
    <property type="entry name" value="Bactofilin"/>
    <property type="match status" value="1"/>
</dbReference>
<evidence type="ECO:0000313" key="3">
    <source>
        <dbReference type="EMBL" id="GBD07875.1"/>
    </source>
</evidence>
<feature type="region of interest" description="Disordered" evidence="2">
    <location>
        <begin position="1"/>
        <end position="24"/>
    </location>
</feature>
<evidence type="ECO:0008006" key="5">
    <source>
        <dbReference type="Google" id="ProtNLM"/>
    </source>
</evidence>
<comment type="similarity">
    <text evidence="1">Belongs to the bactofilin family.</text>
</comment>
<sequence length="162" mass="17034">MFGRSKPEKAPAAPRPMSPGTPVETVLGPTCVMKGLLQGDGTIRVEGVFEGSMEISGNLIIGENARVRAEVRATNVSVAGMLIGKIHASGRVEILSTGKVWGEINAGALVIDEGGYFRGQSVMPGAEPEFPMLEAPRAESAEREGRVIDLGAPEDTQSRPHA</sequence>
<evidence type="ECO:0000313" key="4">
    <source>
        <dbReference type="Proteomes" id="UP000236642"/>
    </source>
</evidence>
<dbReference type="EMBL" id="BEHY01000001">
    <property type="protein sequence ID" value="GBD07875.1"/>
    <property type="molecule type" value="Genomic_DNA"/>
</dbReference>
<gene>
    <name evidence="3" type="ORF">HRbin22_00101</name>
</gene>
<dbReference type="AlphaFoldDB" id="A0A2H5Y354"/>